<dbReference type="Gene3D" id="2.60.120.590">
    <property type="entry name" value="Alpha-ketoglutarate-dependent dioxygenase AlkB-like"/>
    <property type="match status" value="1"/>
</dbReference>
<evidence type="ECO:0000256" key="5">
    <source>
        <dbReference type="ARBA" id="ARBA00022964"/>
    </source>
</evidence>
<dbReference type="EMBL" id="LICS01000034">
    <property type="protein sequence ID" value="KRO95382.1"/>
    <property type="molecule type" value="Genomic_DNA"/>
</dbReference>
<dbReference type="STRING" id="1655612.ABS10_01315"/>
<name>A0A0R2U783_9GAMM</name>
<protein>
    <submittedName>
        <fullName evidence="10">DNA methylase</fullName>
    </submittedName>
</protein>
<reference evidence="10 11" key="1">
    <citation type="submission" date="2015-10" db="EMBL/GenBank/DDBJ databases">
        <title>Metagenome-Assembled Genomes uncover a global brackish microbiome.</title>
        <authorList>
            <person name="Hugerth L.W."/>
            <person name="Larsson J."/>
            <person name="Alneberg J."/>
            <person name="Lindh M.V."/>
            <person name="Legrand C."/>
            <person name="Pinhassi J."/>
            <person name="Andersson A.F."/>
        </authorList>
    </citation>
    <scope>NUCLEOTIDE SEQUENCE [LARGE SCALE GENOMIC DNA]</scope>
    <source>
        <strain evidence="10">BACL1 MAG-120820-bin45</strain>
    </source>
</reference>
<dbReference type="GO" id="GO:0016705">
    <property type="term" value="F:oxidoreductase activity, acting on paired donors, with incorporation or reduction of molecular oxygen"/>
    <property type="evidence" value="ECO:0007669"/>
    <property type="project" value="UniProtKB-ARBA"/>
</dbReference>
<dbReference type="InterPro" id="IPR032854">
    <property type="entry name" value="ALKBH3"/>
</dbReference>
<dbReference type="Proteomes" id="UP000051027">
    <property type="component" value="Unassembled WGS sequence"/>
</dbReference>
<evidence type="ECO:0000259" key="9">
    <source>
        <dbReference type="PROSITE" id="PS51471"/>
    </source>
</evidence>
<keyword evidence="8" id="KW-0234">DNA repair</keyword>
<dbReference type="InterPro" id="IPR005123">
    <property type="entry name" value="Oxoglu/Fe-dep_dioxygenase_dom"/>
</dbReference>
<keyword evidence="10" id="KW-0489">Methyltransferase</keyword>
<evidence type="ECO:0000313" key="10">
    <source>
        <dbReference type="EMBL" id="KRO95382.1"/>
    </source>
</evidence>
<dbReference type="GO" id="GO:0008168">
    <property type="term" value="F:methyltransferase activity"/>
    <property type="evidence" value="ECO:0007669"/>
    <property type="project" value="UniProtKB-KW"/>
</dbReference>
<keyword evidence="4" id="KW-0460">Magnesium</keyword>
<dbReference type="InterPro" id="IPR027450">
    <property type="entry name" value="AlkB-like"/>
</dbReference>
<dbReference type="AlphaFoldDB" id="A0A0R2U783"/>
<keyword evidence="3" id="KW-0227">DNA damage</keyword>
<accession>A0A0R2U783</accession>
<keyword evidence="5" id="KW-0223">Dioxygenase</keyword>
<evidence type="ECO:0000256" key="3">
    <source>
        <dbReference type="ARBA" id="ARBA00022763"/>
    </source>
</evidence>
<evidence type="ECO:0000256" key="4">
    <source>
        <dbReference type="ARBA" id="ARBA00022842"/>
    </source>
</evidence>
<dbReference type="GO" id="GO:0046872">
    <property type="term" value="F:metal ion binding"/>
    <property type="evidence" value="ECO:0007669"/>
    <property type="project" value="UniProtKB-KW"/>
</dbReference>
<feature type="domain" description="Fe2OG dioxygenase" evidence="9">
    <location>
        <begin position="96"/>
        <end position="193"/>
    </location>
</feature>
<sequence>MLNEIVAHNDLKIRVHEGFFTAFEGNELLSKFIEALPWESMKIKMFGREVVIPRLQCWVGDDGCDYSYSGNKLNRQPWTSELLMIKEKIRCQANLEFNSVLVNYYRDGQDSMGWHADDEQELGKNPTIAALSFGGERDLVFKNILSKETLAIPQLHGALIIIDGQTQKYWQHSIKKTKKFISPRINLTFRNIMFLN</sequence>
<gene>
    <name evidence="10" type="ORF">ABS10_01315</name>
</gene>
<evidence type="ECO:0000256" key="7">
    <source>
        <dbReference type="ARBA" id="ARBA00023004"/>
    </source>
</evidence>
<evidence type="ECO:0000256" key="6">
    <source>
        <dbReference type="ARBA" id="ARBA00023002"/>
    </source>
</evidence>
<organism evidence="10 11">
    <name type="scientific">SAR86 cluster bacterium BACL1 MAG-120820-bin45</name>
    <dbReference type="NCBI Taxonomy" id="1655612"/>
    <lineage>
        <taxon>Bacteria</taxon>
        <taxon>Pseudomonadati</taxon>
        <taxon>Pseudomonadota</taxon>
        <taxon>Gammaproteobacteria</taxon>
        <taxon>SAR86 cluster</taxon>
    </lineage>
</organism>
<dbReference type="GO" id="GO:0006307">
    <property type="term" value="P:DNA alkylation repair"/>
    <property type="evidence" value="ECO:0007669"/>
    <property type="project" value="InterPro"/>
</dbReference>
<dbReference type="PANTHER" id="PTHR31212:SF4">
    <property type="entry name" value="ALPHA-KETOGLUTARATE-DEPENDENT DIOXYGENASE ALKB HOMOLOG 3"/>
    <property type="match status" value="1"/>
</dbReference>
<evidence type="ECO:0000256" key="2">
    <source>
        <dbReference type="ARBA" id="ARBA00022723"/>
    </source>
</evidence>
<dbReference type="FunFam" id="2.60.120.590:FF:000004">
    <property type="entry name" value="DNA oxidative demethylase ALKBH2"/>
    <property type="match status" value="1"/>
</dbReference>
<keyword evidence="7" id="KW-0408">Iron</keyword>
<evidence type="ECO:0000313" key="11">
    <source>
        <dbReference type="Proteomes" id="UP000051027"/>
    </source>
</evidence>
<keyword evidence="2" id="KW-0479">Metal-binding</keyword>
<keyword evidence="10" id="KW-0808">Transferase</keyword>
<dbReference type="PANTHER" id="PTHR31212">
    <property type="entry name" value="ALPHA-KETOGLUTARATE-DEPENDENT DIOXYGENASE ALKB HOMOLOG 3"/>
    <property type="match status" value="1"/>
</dbReference>
<dbReference type="PROSITE" id="PS51471">
    <property type="entry name" value="FE2OG_OXY"/>
    <property type="match status" value="1"/>
</dbReference>
<dbReference type="GO" id="GO:0032451">
    <property type="term" value="F:demethylase activity"/>
    <property type="evidence" value="ECO:0007669"/>
    <property type="project" value="UniProtKB-ARBA"/>
</dbReference>
<comment type="cofactor">
    <cofactor evidence="1">
        <name>Fe(2+)</name>
        <dbReference type="ChEBI" id="CHEBI:29033"/>
    </cofactor>
</comment>
<dbReference type="GO" id="GO:0032259">
    <property type="term" value="P:methylation"/>
    <property type="evidence" value="ECO:0007669"/>
    <property type="project" value="UniProtKB-KW"/>
</dbReference>
<proteinExistence type="predicted"/>
<dbReference type="GO" id="GO:0140097">
    <property type="term" value="F:catalytic activity, acting on DNA"/>
    <property type="evidence" value="ECO:0007669"/>
    <property type="project" value="UniProtKB-ARBA"/>
</dbReference>
<keyword evidence="6" id="KW-0560">Oxidoreductase</keyword>
<dbReference type="GO" id="GO:0016787">
    <property type="term" value="F:hydrolase activity"/>
    <property type="evidence" value="ECO:0007669"/>
    <property type="project" value="UniProtKB-ARBA"/>
</dbReference>
<evidence type="ECO:0000256" key="1">
    <source>
        <dbReference type="ARBA" id="ARBA00001954"/>
    </source>
</evidence>
<dbReference type="GO" id="GO:0051213">
    <property type="term" value="F:dioxygenase activity"/>
    <property type="evidence" value="ECO:0007669"/>
    <property type="project" value="UniProtKB-KW"/>
</dbReference>
<comment type="caution">
    <text evidence="10">The sequence shown here is derived from an EMBL/GenBank/DDBJ whole genome shotgun (WGS) entry which is preliminary data.</text>
</comment>
<dbReference type="Pfam" id="PF13532">
    <property type="entry name" value="2OG-FeII_Oxy_2"/>
    <property type="match status" value="1"/>
</dbReference>
<evidence type="ECO:0000256" key="8">
    <source>
        <dbReference type="ARBA" id="ARBA00023204"/>
    </source>
</evidence>
<dbReference type="InterPro" id="IPR037151">
    <property type="entry name" value="AlkB-like_sf"/>
</dbReference>
<dbReference type="SUPFAM" id="SSF51197">
    <property type="entry name" value="Clavaminate synthase-like"/>
    <property type="match status" value="1"/>
</dbReference>